<evidence type="ECO:0000256" key="5">
    <source>
        <dbReference type="ARBA" id="ARBA00022737"/>
    </source>
</evidence>
<evidence type="ECO:0000256" key="9">
    <source>
        <dbReference type="PROSITE-ProRule" id="PRU00703"/>
    </source>
</evidence>
<evidence type="ECO:0000313" key="15">
    <source>
        <dbReference type="EMBL" id="ERL65009.1"/>
    </source>
</evidence>
<evidence type="ECO:0000259" key="13">
    <source>
        <dbReference type="PROSITE" id="PS51371"/>
    </source>
</evidence>
<dbReference type="GO" id="GO:0050660">
    <property type="term" value="F:flavin adenine dinucleotide binding"/>
    <property type="evidence" value="ECO:0007669"/>
    <property type="project" value="InterPro"/>
</dbReference>
<dbReference type="OrthoDB" id="9798188at2"/>
<evidence type="ECO:0000256" key="8">
    <source>
        <dbReference type="ARBA" id="ARBA00023136"/>
    </source>
</evidence>
<evidence type="ECO:0000256" key="7">
    <source>
        <dbReference type="ARBA" id="ARBA00023122"/>
    </source>
</evidence>
<evidence type="ECO:0000256" key="11">
    <source>
        <dbReference type="SAM" id="MobiDB-lite"/>
    </source>
</evidence>
<dbReference type="PROSITE" id="PS51371">
    <property type="entry name" value="CBS"/>
    <property type="match status" value="2"/>
</dbReference>
<proteinExistence type="inferred from homology"/>
<dbReference type="EMBL" id="KI271590">
    <property type="protein sequence ID" value="ERL65009.1"/>
    <property type="molecule type" value="Genomic_DNA"/>
</dbReference>
<dbReference type="CDD" id="cd04590">
    <property type="entry name" value="CBS_pair_CorC_HlyC_assoc"/>
    <property type="match status" value="1"/>
</dbReference>
<dbReference type="InterPro" id="IPR051676">
    <property type="entry name" value="UPF0053_domain"/>
</dbReference>
<evidence type="ECO:0000256" key="2">
    <source>
        <dbReference type="ARBA" id="ARBA00006337"/>
    </source>
</evidence>
<dbReference type="InterPro" id="IPR044751">
    <property type="entry name" value="Ion_transp-like_CBS"/>
</dbReference>
<dbReference type="Pfam" id="PF01595">
    <property type="entry name" value="CNNM"/>
    <property type="match status" value="1"/>
</dbReference>
<organism evidence="15 16">
    <name type="scientific">Schleiferilactobacillus shenzhenensis LY-73</name>
    <dbReference type="NCBI Taxonomy" id="1231336"/>
    <lineage>
        <taxon>Bacteria</taxon>
        <taxon>Bacillati</taxon>
        <taxon>Bacillota</taxon>
        <taxon>Bacilli</taxon>
        <taxon>Lactobacillales</taxon>
        <taxon>Lactobacillaceae</taxon>
        <taxon>Schleiferilactobacillus</taxon>
    </lineage>
</organism>
<dbReference type="SMART" id="SM00116">
    <property type="entry name" value="CBS"/>
    <property type="match status" value="2"/>
</dbReference>
<comment type="similarity">
    <text evidence="2">Belongs to the UPF0053 family.</text>
</comment>
<dbReference type="HOGENOM" id="CLU_015237_4_0_9"/>
<feature type="compositionally biased region" description="Basic and acidic residues" evidence="11">
    <location>
        <begin position="449"/>
        <end position="465"/>
    </location>
</feature>
<protein>
    <recommendedName>
        <fullName evidence="17">Hemolysin</fullName>
    </recommendedName>
</protein>
<feature type="region of interest" description="Disordered" evidence="11">
    <location>
        <begin position="441"/>
        <end position="465"/>
    </location>
</feature>
<dbReference type="GO" id="GO:0005886">
    <property type="term" value="C:plasma membrane"/>
    <property type="evidence" value="ECO:0007669"/>
    <property type="project" value="UniProtKB-SubCell"/>
</dbReference>
<reference evidence="16" key="1">
    <citation type="journal article" date="2013" name="Genome Announc.">
        <title>Whole-Genome Sequencing of Lactobacillus shenzhenensis Strain LY-73T.</title>
        <authorList>
            <person name="Lin Z."/>
            <person name="Liu Z."/>
            <person name="Yang R."/>
            <person name="Zou Y."/>
            <person name="Wan D."/>
            <person name="Chen J."/>
            <person name="Guo M."/>
            <person name="Zhao J."/>
            <person name="Fang C."/>
            <person name="Yang R."/>
            <person name="Liu F."/>
        </authorList>
    </citation>
    <scope>NUCLEOTIDE SEQUENCE [LARGE SCALE GENOMIC DNA]</scope>
    <source>
        <strain evidence="16">LY-73</strain>
    </source>
</reference>
<dbReference type="Pfam" id="PF00571">
    <property type="entry name" value="CBS"/>
    <property type="match status" value="2"/>
</dbReference>
<evidence type="ECO:0000256" key="10">
    <source>
        <dbReference type="PROSITE-ProRule" id="PRU01193"/>
    </source>
</evidence>
<dbReference type="SMART" id="SM01091">
    <property type="entry name" value="CorC_HlyC"/>
    <property type="match status" value="1"/>
</dbReference>
<evidence type="ECO:0000256" key="3">
    <source>
        <dbReference type="ARBA" id="ARBA00022475"/>
    </source>
</evidence>
<dbReference type="InterPro" id="IPR005170">
    <property type="entry name" value="Transptr-assoc_dom"/>
</dbReference>
<dbReference type="Pfam" id="PF03471">
    <property type="entry name" value="CorC_HlyC"/>
    <property type="match status" value="1"/>
</dbReference>
<feature type="transmembrane region" description="Helical" evidence="12">
    <location>
        <begin position="103"/>
        <end position="122"/>
    </location>
</feature>
<dbReference type="Proteomes" id="UP000030647">
    <property type="component" value="Unassembled WGS sequence"/>
</dbReference>
<sequence length="465" mass="52210">MASGQLAQNLIIILVTFIAAFFFVAAEFALVQTRPSQLEDAIKKKQGNAKKLKRGLHMVQNLNEYLSTTQVGTSLTGILLGWIGEDTLETMFIQFFGWSHLASGHVGQILGAFIGVLVLTYLEVVLTEIVPKNISIDMPLKMLMRLVTPLHVFHTIAYPFVWLLNTSAVGIVKMMGMAPADEENQVFSQSEILRLSQSAVLSGQMDQNDVLYMRRAFELNDKVAKDIMVDRTSLTVIDVTSTVKEALRAYLEEGYSRFPVVADNDKDKILGYVYIYDIVRQDQVDGDLPLSRILRSIISVPESMPIHDILTQMIQKQTPIVVVVDEYGGTSGIVTDKDIYEELFGTVKDEIDDVSDEYIVKQADGTFRVSGKTTLYDFERYFKTDVPEFKSSDVITVAGYIIDHHPNLTQNQELHIANFKFTVTDIEHGFVNWFTVTPDAQPDATSEAATEKVEDLDDSKPHEHH</sequence>
<accession>U4TLD6</accession>
<dbReference type="InterPro" id="IPR036318">
    <property type="entry name" value="FAD-bd_PCMH-like_sf"/>
</dbReference>
<keyword evidence="5" id="KW-0677">Repeat</keyword>
<keyword evidence="3" id="KW-1003">Cell membrane</keyword>
<feature type="domain" description="CNNM transmembrane" evidence="14">
    <location>
        <begin position="2"/>
        <end position="209"/>
    </location>
</feature>
<keyword evidence="4 10" id="KW-0812">Transmembrane</keyword>
<dbReference type="AlphaFoldDB" id="U4TLD6"/>
<dbReference type="PANTHER" id="PTHR43099">
    <property type="entry name" value="UPF0053 PROTEIN YRKA"/>
    <property type="match status" value="1"/>
</dbReference>
<dbReference type="InterPro" id="IPR002550">
    <property type="entry name" value="CNNM"/>
</dbReference>
<dbReference type="InterPro" id="IPR000644">
    <property type="entry name" value="CBS_dom"/>
</dbReference>
<feature type="domain" description="CBS" evidence="13">
    <location>
        <begin position="228"/>
        <end position="290"/>
    </location>
</feature>
<dbReference type="SUPFAM" id="SSF56176">
    <property type="entry name" value="FAD-binding/transporter-associated domain-like"/>
    <property type="match status" value="1"/>
</dbReference>
<feature type="domain" description="CBS" evidence="13">
    <location>
        <begin position="293"/>
        <end position="350"/>
    </location>
</feature>
<comment type="subcellular location">
    <subcellularLocation>
        <location evidence="1">Cell membrane</location>
        <topology evidence="1">Multi-pass membrane protein</topology>
    </subcellularLocation>
</comment>
<dbReference type="SUPFAM" id="SSF54631">
    <property type="entry name" value="CBS-domain pair"/>
    <property type="match status" value="1"/>
</dbReference>
<dbReference type="PANTHER" id="PTHR43099:SF5">
    <property type="entry name" value="HLYC_CORC FAMILY TRANSPORTER"/>
    <property type="match status" value="1"/>
</dbReference>
<dbReference type="Gene3D" id="3.10.580.10">
    <property type="entry name" value="CBS-domain"/>
    <property type="match status" value="1"/>
</dbReference>
<dbReference type="InterPro" id="IPR016169">
    <property type="entry name" value="FAD-bd_PCMH_sub2"/>
</dbReference>
<evidence type="ECO:0000256" key="1">
    <source>
        <dbReference type="ARBA" id="ARBA00004651"/>
    </source>
</evidence>
<evidence type="ECO:0008006" key="17">
    <source>
        <dbReference type="Google" id="ProtNLM"/>
    </source>
</evidence>
<keyword evidence="7 9" id="KW-0129">CBS domain</keyword>
<keyword evidence="16" id="KW-1185">Reference proteome</keyword>
<feature type="transmembrane region" description="Helical" evidence="12">
    <location>
        <begin position="6"/>
        <end position="30"/>
    </location>
</feature>
<feature type="transmembrane region" description="Helical" evidence="12">
    <location>
        <begin position="143"/>
        <end position="164"/>
    </location>
</feature>
<gene>
    <name evidence="15" type="ORF">L248_3171</name>
</gene>
<name>U4TLD6_9LACO</name>
<dbReference type="eggNOG" id="COG1253">
    <property type="taxonomic scope" value="Bacteria"/>
</dbReference>
<keyword evidence="8 10" id="KW-0472">Membrane</keyword>
<dbReference type="Gene3D" id="3.30.465.10">
    <property type="match status" value="1"/>
</dbReference>
<dbReference type="RefSeq" id="WP_022529756.1">
    <property type="nucleotide sequence ID" value="NZ_KI271590.1"/>
</dbReference>
<feature type="transmembrane region" description="Helical" evidence="12">
    <location>
        <begin position="62"/>
        <end position="83"/>
    </location>
</feature>
<evidence type="ECO:0000256" key="4">
    <source>
        <dbReference type="ARBA" id="ARBA00022692"/>
    </source>
</evidence>
<evidence type="ECO:0000259" key="14">
    <source>
        <dbReference type="PROSITE" id="PS51846"/>
    </source>
</evidence>
<dbReference type="STRING" id="1231336.L248_3171"/>
<keyword evidence="6 10" id="KW-1133">Transmembrane helix</keyword>
<evidence type="ECO:0000256" key="12">
    <source>
        <dbReference type="SAM" id="Phobius"/>
    </source>
</evidence>
<dbReference type="InterPro" id="IPR046342">
    <property type="entry name" value="CBS_dom_sf"/>
</dbReference>
<evidence type="ECO:0000256" key="6">
    <source>
        <dbReference type="ARBA" id="ARBA00022989"/>
    </source>
</evidence>
<dbReference type="PROSITE" id="PS51846">
    <property type="entry name" value="CNNM"/>
    <property type="match status" value="1"/>
</dbReference>
<evidence type="ECO:0000313" key="16">
    <source>
        <dbReference type="Proteomes" id="UP000030647"/>
    </source>
</evidence>